<dbReference type="InterPro" id="IPR005240">
    <property type="entry name" value="DUF389"/>
</dbReference>
<evidence type="ECO:0000313" key="3">
    <source>
        <dbReference type="Proteomes" id="UP000239800"/>
    </source>
</evidence>
<dbReference type="AlphaFoldDB" id="A0A2S7KQR9"/>
<feature type="transmembrane region" description="Helical" evidence="1">
    <location>
        <begin position="180"/>
        <end position="202"/>
    </location>
</feature>
<evidence type="ECO:0000256" key="1">
    <source>
        <dbReference type="SAM" id="Phobius"/>
    </source>
</evidence>
<dbReference type="Proteomes" id="UP000239800">
    <property type="component" value="Unassembled WGS sequence"/>
</dbReference>
<evidence type="ECO:0008006" key="4">
    <source>
        <dbReference type="Google" id="ProtNLM"/>
    </source>
</evidence>
<keyword evidence="3" id="KW-1185">Reference proteome</keyword>
<feature type="transmembrane region" description="Helical" evidence="1">
    <location>
        <begin position="214"/>
        <end position="237"/>
    </location>
</feature>
<organism evidence="2 3">
    <name type="scientific">Aureitalea marina</name>
    <dbReference type="NCBI Taxonomy" id="930804"/>
    <lineage>
        <taxon>Bacteria</taxon>
        <taxon>Pseudomonadati</taxon>
        <taxon>Bacteroidota</taxon>
        <taxon>Flavobacteriia</taxon>
        <taxon>Flavobacteriales</taxon>
        <taxon>Flavobacteriaceae</taxon>
        <taxon>Aureitalea</taxon>
    </lineage>
</organism>
<feature type="transmembrane region" description="Helical" evidence="1">
    <location>
        <begin position="60"/>
        <end position="78"/>
    </location>
</feature>
<dbReference type="Pfam" id="PF04087">
    <property type="entry name" value="DUF389"/>
    <property type="match status" value="1"/>
</dbReference>
<gene>
    <name evidence="2" type="ORF">BST85_08795</name>
</gene>
<protein>
    <recommendedName>
        <fullName evidence="4">DUF389 domain-containing protein</fullName>
    </recommendedName>
</protein>
<dbReference type="PANTHER" id="PTHR20992:SF9">
    <property type="entry name" value="AT15442P-RELATED"/>
    <property type="match status" value="1"/>
</dbReference>
<reference evidence="2 3" key="1">
    <citation type="submission" date="2016-11" db="EMBL/GenBank/DDBJ databases">
        <title>Trade-off between light-utilization and light-protection in marine flavobacteria.</title>
        <authorList>
            <person name="Kumagai Y."/>
        </authorList>
    </citation>
    <scope>NUCLEOTIDE SEQUENCE [LARGE SCALE GENOMIC DNA]</scope>
    <source>
        <strain evidence="2 3">NBRC 107741</strain>
    </source>
</reference>
<sequence>MENEDVNKHIEDQRKAVEQDAKGLYRSISGFLSKLLDIRQEVDRPATIEAIKADIPYRGATAWILVCSIFIASIGLNANSTAVVIGAMLISPLMGPILGLGLSVATNDIDTLRKALKNFGVMVALSVITALLFFWLFPLREESSELLARTRPDIRDVLIAFFGGAALIIARTKKGTIASVIFGVAIATALMPPLCTVGYGLAEGILGNPDGWRYAAGAMYLFLINSIFIALATWLILRILRFPLIKYANSRKRRNTSRIASFFAVLVMVPAGVTFYRVLKESSFETAAKRFIETELDALPNSSYMKKYATFQYRYDDVSTIELMSFGVEQIPESTVLVLENRMQTYSALRDCELVINQSGRFDDRDNEVKYLEAIRSRDSLVISDKNSLIDSLQRKVNALSKIEDDLIPFEEINKEVKINYPNLEEFSYSVTLVERGGKVDTVNYFNTYWKDNARRRDVESDKARLYEFLKARLKIDTLVLR</sequence>
<keyword evidence="1" id="KW-0472">Membrane</keyword>
<dbReference type="PANTHER" id="PTHR20992">
    <property type="entry name" value="AT15442P-RELATED"/>
    <property type="match status" value="1"/>
</dbReference>
<accession>A0A2S7KQR9</accession>
<feature type="transmembrane region" description="Helical" evidence="1">
    <location>
        <begin position="157"/>
        <end position="173"/>
    </location>
</feature>
<feature type="transmembrane region" description="Helical" evidence="1">
    <location>
        <begin position="258"/>
        <end position="279"/>
    </location>
</feature>
<keyword evidence="1" id="KW-0812">Transmembrane</keyword>
<proteinExistence type="predicted"/>
<feature type="transmembrane region" description="Helical" evidence="1">
    <location>
        <begin position="118"/>
        <end position="137"/>
    </location>
</feature>
<comment type="caution">
    <text evidence="2">The sequence shown here is derived from an EMBL/GenBank/DDBJ whole genome shotgun (WGS) entry which is preliminary data.</text>
</comment>
<feature type="transmembrane region" description="Helical" evidence="1">
    <location>
        <begin position="84"/>
        <end position="106"/>
    </location>
</feature>
<evidence type="ECO:0000313" key="2">
    <source>
        <dbReference type="EMBL" id="PQB04979.1"/>
    </source>
</evidence>
<name>A0A2S7KQR9_9FLAO</name>
<keyword evidence="1" id="KW-1133">Transmembrane helix</keyword>
<dbReference type="EMBL" id="MQUB01000001">
    <property type="protein sequence ID" value="PQB04979.1"/>
    <property type="molecule type" value="Genomic_DNA"/>
</dbReference>
<dbReference type="OrthoDB" id="9790659at2"/>
<dbReference type="RefSeq" id="WP_104812910.1">
    <property type="nucleotide sequence ID" value="NZ_MQUB01000001.1"/>
</dbReference>